<dbReference type="SUPFAM" id="SSF140663">
    <property type="entry name" value="TTHA0068-like"/>
    <property type="match status" value="1"/>
</dbReference>
<dbReference type="PANTHER" id="PTHR34796:SF1">
    <property type="entry name" value="EXPRESSED PROTEIN"/>
    <property type="match status" value="1"/>
</dbReference>
<reference evidence="1 2" key="1">
    <citation type="journal article" date="2019" name="Int. J. Syst. Evol. Microbiol.">
        <title>The Global Catalogue of Microorganisms (GCM) 10K type strain sequencing project: providing services to taxonomists for standard genome sequencing and annotation.</title>
        <authorList>
            <consortium name="The Broad Institute Genomics Platform"/>
            <consortium name="The Broad Institute Genome Sequencing Center for Infectious Disease"/>
            <person name="Wu L."/>
            <person name="Ma J."/>
        </authorList>
    </citation>
    <scope>NUCLEOTIDE SEQUENCE [LARGE SCALE GENOMIC DNA]</scope>
    <source>
        <strain evidence="1 2">JCM 16327</strain>
    </source>
</reference>
<protein>
    <recommendedName>
        <fullName evidence="3">DUF309 domain-containing protein</fullName>
    </recommendedName>
</protein>
<sequence>MMEALRAGVAVFDSGYYYAAHDVWEAAWLEERDGLLQGLIQYAGAVHHARERNWEGCVSLAGSAREYLVAADARGVNVSDVREYLVALEADPERVERGPPQGITIDGEIVGLGELDAEAALWASPALAEERGENAVIQGVAYAREDFESGEADSVFVRLAIDFVTDADKRAIIAQRLGEHAEERRRRERDVEGLF</sequence>
<accession>A0AAV3T1K8</accession>
<dbReference type="PANTHER" id="PTHR34796">
    <property type="entry name" value="EXPRESSED PROTEIN"/>
    <property type="match status" value="1"/>
</dbReference>
<evidence type="ECO:0008006" key="3">
    <source>
        <dbReference type="Google" id="ProtNLM"/>
    </source>
</evidence>
<keyword evidence="2" id="KW-1185">Reference proteome</keyword>
<evidence type="ECO:0000313" key="2">
    <source>
        <dbReference type="Proteomes" id="UP001500194"/>
    </source>
</evidence>
<proteinExistence type="predicted"/>
<dbReference type="InterPro" id="IPR005500">
    <property type="entry name" value="DUF309"/>
</dbReference>
<dbReference type="GeneID" id="68573913"/>
<evidence type="ECO:0000313" key="1">
    <source>
        <dbReference type="EMBL" id="GAA0652170.1"/>
    </source>
</evidence>
<comment type="caution">
    <text evidence="1">The sequence shown here is derived from an EMBL/GenBank/DDBJ whole genome shotgun (WGS) entry which is preliminary data.</text>
</comment>
<dbReference type="Proteomes" id="UP001500194">
    <property type="component" value="Unassembled WGS sequence"/>
</dbReference>
<dbReference type="Gene3D" id="1.10.3450.10">
    <property type="entry name" value="TTHA0068-like"/>
    <property type="match status" value="1"/>
</dbReference>
<dbReference type="Pfam" id="PF03745">
    <property type="entry name" value="DUF309"/>
    <property type="match status" value="1"/>
</dbReference>
<dbReference type="RefSeq" id="WP_227260899.1">
    <property type="nucleotide sequence ID" value="NZ_BAAADU010000002.1"/>
</dbReference>
<name>A0AAV3T1K8_9EURY</name>
<dbReference type="AlphaFoldDB" id="A0AAV3T1K8"/>
<dbReference type="InterPro" id="IPR023203">
    <property type="entry name" value="TTHA0068_sf"/>
</dbReference>
<organism evidence="1 2">
    <name type="scientific">Salarchaeum japonicum</name>
    <dbReference type="NCBI Taxonomy" id="555573"/>
    <lineage>
        <taxon>Archaea</taxon>
        <taxon>Methanobacteriati</taxon>
        <taxon>Methanobacteriota</taxon>
        <taxon>Stenosarchaea group</taxon>
        <taxon>Halobacteria</taxon>
        <taxon>Halobacteriales</taxon>
        <taxon>Halobacteriaceae</taxon>
    </lineage>
</organism>
<gene>
    <name evidence="1" type="ORF">GCM10009019_14140</name>
</gene>
<dbReference type="EMBL" id="BAAADU010000002">
    <property type="protein sequence ID" value="GAA0652170.1"/>
    <property type="molecule type" value="Genomic_DNA"/>
</dbReference>